<dbReference type="SMART" id="SM00710">
    <property type="entry name" value="PbH1"/>
    <property type="match status" value="8"/>
</dbReference>
<accession>A0A5R9GGE6</accession>
<name>A0A5R9GGE6_9BACL</name>
<feature type="domain" description="SLH" evidence="5">
    <location>
        <begin position="1716"/>
        <end position="1775"/>
    </location>
</feature>
<organism evidence="6 7">
    <name type="scientific">Paenibacillus antri</name>
    <dbReference type="NCBI Taxonomy" id="2582848"/>
    <lineage>
        <taxon>Bacteria</taxon>
        <taxon>Bacillati</taxon>
        <taxon>Bacillota</taxon>
        <taxon>Bacilli</taxon>
        <taxon>Bacillales</taxon>
        <taxon>Paenibacillaceae</taxon>
        <taxon>Paenibacillus</taxon>
    </lineage>
</organism>
<dbReference type="InterPro" id="IPR008979">
    <property type="entry name" value="Galactose-bd-like_sf"/>
</dbReference>
<dbReference type="InterPro" id="IPR006584">
    <property type="entry name" value="Cellulose-bd_IV"/>
</dbReference>
<dbReference type="PANTHER" id="PTHR36453">
    <property type="entry name" value="SECRETED PROTEIN-RELATED"/>
    <property type="match status" value="1"/>
</dbReference>
<feature type="signal peptide" evidence="3">
    <location>
        <begin position="1"/>
        <end position="38"/>
    </location>
</feature>
<dbReference type="InterPro" id="IPR006626">
    <property type="entry name" value="PbH1"/>
</dbReference>
<dbReference type="InterPro" id="IPR008964">
    <property type="entry name" value="Invasin/intimin_cell_adhesion"/>
</dbReference>
<dbReference type="SUPFAM" id="SSF51126">
    <property type="entry name" value="Pectin lyase-like"/>
    <property type="match status" value="1"/>
</dbReference>
<dbReference type="Pfam" id="PF00395">
    <property type="entry name" value="SLH"/>
    <property type="match status" value="3"/>
</dbReference>
<evidence type="ECO:0000256" key="2">
    <source>
        <dbReference type="SAM" id="MobiDB-lite"/>
    </source>
</evidence>
<dbReference type="SUPFAM" id="SSF49785">
    <property type="entry name" value="Galactose-binding domain-like"/>
    <property type="match status" value="1"/>
</dbReference>
<dbReference type="GO" id="GO:0030246">
    <property type="term" value="F:carbohydrate binding"/>
    <property type="evidence" value="ECO:0007669"/>
    <property type="project" value="InterPro"/>
</dbReference>
<feature type="region of interest" description="Disordered" evidence="2">
    <location>
        <begin position="1494"/>
        <end position="1514"/>
    </location>
</feature>
<dbReference type="Gene3D" id="2.60.40.1080">
    <property type="match status" value="5"/>
</dbReference>
<dbReference type="Proteomes" id="UP000309676">
    <property type="component" value="Unassembled WGS sequence"/>
</dbReference>
<feature type="domain" description="CBM6" evidence="4">
    <location>
        <begin position="1314"/>
        <end position="1439"/>
    </location>
</feature>
<sequence length="1898" mass="198436">MSTKREGGAPMRKQISLVTVAAMLLSLLSGMPAPASYAADAAVYVDAERGSDANAGTEAAPVKTLAKARDLVRTMNDDMTSDLYVYLRGGDYGFDATVVFDERDSGTNGFDVVYASYPGEKAVLHAGERVTGWEPYEGEIYKANVGANWTFETLTEDGEMLTKARHPNTGYSRVHKYSSASPRSSFYFRDGDIPPIANLAGLEIFAIPGGPTGEWSWASSITDIVSVNRETKFVQLGNTVAYEMGIGSRYYVMGSLELLDAPGEFYLDKQAGVLYYWPLELPIEAQTIVAPKMRKLIELKGSSPDSRVANITFQDLTFTGGDRRTRDDAYDQALVTMTNSAGISILDNVFENTGATGVSAVDWAEYIRISGNVFRNIGTSGVQLVSGNYKTLQYKNKFNVVSNNHIHDIGLLSAGSPGIALANSGDNEIVHNLIHDGPRSAIALGGFATNGSNGAIATGEVVDGVRVTLENRHDFKHTRNNLVAYNDVFALNQNTQDTGLIYIWGGGLNNRFANNYVHDSNIEFSFGHGIYSDDDTDGTIIENNVLYRLQYEKTEGKLGNAIFARGVGTKIKNNVIADNDITDAVFGSQPGGAPREQFEIERNVVLNRGTSGKYVYSFSDWTDAAVKSASNNLYFNESGEYMVNGVPPGNMPLLDWQQLQNNKFDQSTIHEDPLLRNAVKEDFRFRYQSPAYGLGIENVDLSNVGLTSDFKYAVPGDPLGSVFVKGEQGEVAAVELTEGASSALQVAARTEKGFVLDLSGAQVSFQSSNESVATVDADGVVTAVGSGLAVVTASVTAGGATESSDIDVAVGDELTGLELSAVRTGLLVGQQVSLSAVGTTAFGGRLVPNVAYASSDESVATVDANGRVTAVGLGAATITASANGADAAIGISVSAAILNSIAFAAAVASPAAGTETALSATGKLTDGSDADLSNASIVYAVDNPSIASVSQDGVLSALTTGRVQVSVRVTLGGVTKIATRSIFVRESGSEPGGGYGGVPGWDVLMYGDAEGSASAQGDNFVLSTEGGRISGIADEIALLSQTAGAEHHRSTVTLQARIERIDSADPNAIVGITFRKNDTSYAKNALAGLNGKGELVLNTRNNASLPGTRTLDHASETLALPADLKLVKTGNTVTAYYGRQPEGYDTELGTAEVEFAGDFVLGLVALSPAGEAVTAEFSNVAVTISESDAAVESLSLDNDEYSLVVDDTHRTIVTARFDDGAIANVTTQATFATSNATVATVGADGKVRGVSRGVAEITASYRGKTAKAVVTVREAMPPEDTIVGIALDAASYALASGSTHRTRVTATFDHPSLEKYEAELAALSGGAIVSSNSDIPASGGGFADGYWAVGASATWTVEAPAGAQDLAIRYANAGGPRTVSLYANGAKVKQVELAKVADSWSQWSTKTESVTLLEGVNTIALAYDEGDTGNVNFDYIGLTRDATVLDVTEDASYATSNASVATVDETGLVTARFAGQADITVSYLGHSATAKVTVPGSDEGSGAPSDPPADGAVTVEPGKVTIESSVDENGTAAAAVSVQQLKDAMASETGNLVVAVKPAGGATRVEVSLPAQALIETMQGKKTAVQVDTGMGSVTISIDELARHLDEGSADVSLSVSKVDPATLPDNVRAAVGANAVLDLSLSVDGKAITDFAGRNNVEVTFPYELAPGQKPNQVVVYYIDNDGKLETVRNGKYDAATGTVTFRPKHFSMYAAAANAISFVDTSETAWATEAIESLAARGIVQGVGEGAFRPAREVTRAEFAHMLVGALDVGAVEIDESRFTDVTAGDWYAESVTVAETLGIVNGRPNGAFGADDAITREEMAVMIDRAAKLLAAALPTGPKKTFADERDMSAFAAEAIGRMQQAGLIQGMGDGSFAPKATATRAQTANIVYALFKLL</sequence>
<feature type="chain" id="PRO_5024283267" evidence="3">
    <location>
        <begin position="39"/>
        <end position="1898"/>
    </location>
</feature>
<keyword evidence="1 3" id="KW-0732">Signal</keyword>
<dbReference type="InterPro" id="IPR001119">
    <property type="entry name" value="SLH_dom"/>
</dbReference>
<dbReference type="Gene3D" id="2.60.120.200">
    <property type="match status" value="1"/>
</dbReference>
<dbReference type="PROSITE" id="PS51175">
    <property type="entry name" value="CBM6"/>
    <property type="match status" value="1"/>
</dbReference>
<dbReference type="CDD" id="cd04083">
    <property type="entry name" value="CBM35_Lmo2446-like"/>
    <property type="match status" value="1"/>
</dbReference>
<dbReference type="InterPro" id="IPR005084">
    <property type="entry name" value="CBM6"/>
</dbReference>
<dbReference type="InterPro" id="IPR039448">
    <property type="entry name" value="Beta_helix"/>
</dbReference>
<dbReference type="InterPro" id="IPR011050">
    <property type="entry name" value="Pectin_lyase_fold/virulence"/>
</dbReference>
<feature type="domain" description="SLH" evidence="5">
    <location>
        <begin position="1842"/>
        <end position="1898"/>
    </location>
</feature>
<feature type="domain" description="SLH" evidence="5">
    <location>
        <begin position="1777"/>
        <end position="1840"/>
    </location>
</feature>
<dbReference type="PANTHER" id="PTHR36453:SF1">
    <property type="entry name" value="RIGHT HANDED BETA HELIX DOMAIN-CONTAINING PROTEIN"/>
    <property type="match status" value="1"/>
</dbReference>
<protein>
    <submittedName>
        <fullName evidence="6">Carbohydrate-binding protein</fullName>
    </submittedName>
</protein>
<evidence type="ECO:0000313" key="7">
    <source>
        <dbReference type="Proteomes" id="UP000309676"/>
    </source>
</evidence>
<proteinExistence type="predicted"/>
<dbReference type="Pfam" id="PF13229">
    <property type="entry name" value="Beta_helix"/>
    <property type="match status" value="1"/>
</dbReference>
<dbReference type="SMART" id="SM00635">
    <property type="entry name" value="BID_2"/>
    <property type="match status" value="5"/>
</dbReference>
<comment type="caution">
    <text evidence="6">The sequence shown here is derived from an EMBL/GenBank/DDBJ whole genome shotgun (WGS) entry which is preliminary data.</text>
</comment>
<dbReference type="SUPFAM" id="SSF49373">
    <property type="entry name" value="Invasin/intimin cell-adhesion fragments"/>
    <property type="match status" value="4"/>
</dbReference>
<dbReference type="EMBL" id="VCIW01000003">
    <property type="protein sequence ID" value="TLS53230.1"/>
    <property type="molecule type" value="Genomic_DNA"/>
</dbReference>
<reference evidence="6 7" key="1">
    <citation type="submission" date="2019-05" db="EMBL/GenBank/DDBJ databases">
        <authorList>
            <person name="Narsing Rao M.P."/>
            <person name="Li W.J."/>
        </authorList>
    </citation>
    <scope>NUCLEOTIDE SEQUENCE [LARGE SCALE GENOMIC DNA]</scope>
    <source>
        <strain evidence="6 7">SYSU_K30003</strain>
    </source>
</reference>
<evidence type="ECO:0000256" key="3">
    <source>
        <dbReference type="SAM" id="SignalP"/>
    </source>
</evidence>
<dbReference type="Gene3D" id="2.60.120.260">
    <property type="entry name" value="Galactose-binding domain-like"/>
    <property type="match status" value="1"/>
</dbReference>
<evidence type="ECO:0000313" key="6">
    <source>
        <dbReference type="EMBL" id="TLS53230.1"/>
    </source>
</evidence>
<keyword evidence="7" id="KW-1185">Reference proteome</keyword>
<evidence type="ECO:0000256" key="1">
    <source>
        <dbReference type="ARBA" id="ARBA00022729"/>
    </source>
</evidence>
<dbReference type="Gene3D" id="2.160.20.10">
    <property type="entry name" value="Single-stranded right-handed beta-helix, Pectin lyase-like"/>
    <property type="match status" value="2"/>
</dbReference>
<gene>
    <name evidence="6" type="ORF">FE782_07665</name>
</gene>
<evidence type="ECO:0000259" key="5">
    <source>
        <dbReference type="PROSITE" id="PS51272"/>
    </source>
</evidence>
<dbReference type="Pfam" id="PF02368">
    <property type="entry name" value="Big_2"/>
    <property type="match status" value="3"/>
</dbReference>
<dbReference type="PROSITE" id="PS51272">
    <property type="entry name" value="SLH"/>
    <property type="match status" value="3"/>
</dbReference>
<evidence type="ECO:0000259" key="4">
    <source>
        <dbReference type="PROSITE" id="PS51175"/>
    </source>
</evidence>
<dbReference type="InterPro" id="IPR012334">
    <property type="entry name" value="Pectin_lyas_fold"/>
</dbReference>
<dbReference type="SMART" id="SM00606">
    <property type="entry name" value="CBD_IV"/>
    <property type="match status" value="1"/>
</dbReference>
<dbReference type="Pfam" id="PF03422">
    <property type="entry name" value="CBM_6"/>
    <property type="match status" value="1"/>
</dbReference>
<dbReference type="InterPro" id="IPR003343">
    <property type="entry name" value="Big_2"/>
</dbReference>